<evidence type="ECO:0000313" key="6">
    <source>
        <dbReference type="EMBL" id="VVE36416.1"/>
    </source>
</evidence>
<dbReference type="PANTHER" id="PTHR43582:SF2">
    <property type="entry name" value="LINEARMYCIN RESISTANCE ATP-BINDING PROTEIN LNRL"/>
    <property type="match status" value="1"/>
</dbReference>
<dbReference type="PANTHER" id="PTHR43582">
    <property type="entry name" value="LINEARMYCIN RESISTANCE ATP-BINDING PROTEIN LNRL"/>
    <property type="match status" value="1"/>
</dbReference>
<evidence type="ECO:0000256" key="3">
    <source>
        <dbReference type="ARBA" id="ARBA00022741"/>
    </source>
</evidence>
<evidence type="ECO:0000313" key="7">
    <source>
        <dbReference type="Proteomes" id="UP000400981"/>
    </source>
</evidence>
<dbReference type="GO" id="GO:0005524">
    <property type="term" value="F:ATP binding"/>
    <property type="evidence" value="ECO:0007669"/>
    <property type="project" value="UniProtKB-KW"/>
</dbReference>
<dbReference type="Pfam" id="PF00005">
    <property type="entry name" value="ABC_tran"/>
    <property type="match status" value="1"/>
</dbReference>
<protein>
    <submittedName>
        <fullName evidence="6">ABC transporter ATP-binding protein</fullName>
    </submittedName>
</protein>
<keyword evidence="2" id="KW-0997">Cell inner membrane</keyword>
<organism evidence="6 7">
    <name type="scientific">Pandoraea eparura</name>
    <dbReference type="NCBI Taxonomy" id="2508291"/>
    <lineage>
        <taxon>Bacteria</taxon>
        <taxon>Pseudomonadati</taxon>
        <taxon>Pseudomonadota</taxon>
        <taxon>Betaproteobacteria</taxon>
        <taxon>Burkholderiales</taxon>
        <taxon>Burkholderiaceae</taxon>
        <taxon>Pandoraea</taxon>
    </lineage>
</organism>
<evidence type="ECO:0000256" key="4">
    <source>
        <dbReference type="ARBA" id="ARBA00022840"/>
    </source>
</evidence>
<dbReference type="InterPro" id="IPR003593">
    <property type="entry name" value="AAA+_ATPase"/>
</dbReference>
<evidence type="ECO:0000256" key="2">
    <source>
        <dbReference type="ARBA" id="ARBA00022519"/>
    </source>
</evidence>
<keyword evidence="4 6" id="KW-0067">ATP-binding</keyword>
<keyword evidence="1" id="KW-1003">Cell membrane</keyword>
<dbReference type="InterPro" id="IPR027417">
    <property type="entry name" value="P-loop_NTPase"/>
</dbReference>
<dbReference type="SMART" id="SM00382">
    <property type="entry name" value="AAA"/>
    <property type="match status" value="1"/>
</dbReference>
<dbReference type="AlphaFoldDB" id="A0A5E4XJD2"/>
<dbReference type="GO" id="GO:0016887">
    <property type="term" value="F:ATP hydrolysis activity"/>
    <property type="evidence" value="ECO:0007669"/>
    <property type="project" value="InterPro"/>
</dbReference>
<keyword evidence="7" id="KW-1185">Reference proteome</keyword>
<dbReference type="InterPro" id="IPR017871">
    <property type="entry name" value="ABC_transporter-like_CS"/>
</dbReference>
<gene>
    <name evidence="6" type="ORF">PEP31012_03952</name>
</gene>
<dbReference type="Gene3D" id="3.40.50.300">
    <property type="entry name" value="P-loop containing nucleotide triphosphate hydrolases"/>
    <property type="match status" value="1"/>
</dbReference>
<keyword evidence="2" id="KW-0472">Membrane</keyword>
<reference evidence="6 7" key="1">
    <citation type="submission" date="2019-08" db="EMBL/GenBank/DDBJ databases">
        <authorList>
            <person name="Peeters C."/>
        </authorList>
    </citation>
    <scope>NUCLEOTIDE SEQUENCE [LARGE SCALE GENOMIC DNA]</scope>
    <source>
        <strain evidence="6 7">LMG 31012</strain>
    </source>
</reference>
<dbReference type="PROSITE" id="PS00211">
    <property type="entry name" value="ABC_TRANSPORTER_1"/>
    <property type="match status" value="1"/>
</dbReference>
<evidence type="ECO:0000256" key="1">
    <source>
        <dbReference type="ARBA" id="ARBA00022475"/>
    </source>
</evidence>
<dbReference type="SUPFAM" id="SSF52540">
    <property type="entry name" value="P-loop containing nucleoside triphosphate hydrolases"/>
    <property type="match status" value="1"/>
</dbReference>
<name>A0A5E4XJD2_9BURK</name>
<accession>A0A5E4XJD2</accession>
<dbReference type="RefSeq" id="WP_150591012.1">
    <property type="nucleotide sequence ID" value="NZ_CABPSH010000012.1"/>
</dbReference>
<dbReference type="Proteomes" id="UP000400981">
    <property type="component" value="Unassembled WGS sequence"/>
</dbReference>
<dbReference type="EMBL" id="CABPSH010000012">
    <property type="protein sequence ID" value="VVE36416.1"/>
    <property type="molecule type" value="Genomic_DNA"/>
</dbReference>
<sequence length="276" mass="30018">MNSLRSQQDAADASAIVTKKLSKHFGDLIALDQLSLTVVKGQIFGLLGPNGAGKSTTIKILTTLLNASSGYAEVAGFDVAKAPVEVRRRIGYVPQLLSADGALTARENLTLSARLYGIFGAQCVTQVREALEFSGLLNSADQLVRTYSGGMIRRLEVAQATLHRPEILFLDEPTIGLDPVARKTVWERLEQLRRDQLVTVLITTHDMEEADVLCDQLAILHEGRMAAIGRPKELKAMVGPNADLNDVFAHFSGAVIEHGGSYRTIRESRSTIQRLG</sequence>
<keyword evidence="3" id="KW-0547">Nucleotide-binding</keyword>
<dbReference type="InterPro" id="IPR003439">
    <property type="entry name" value="ABC_transporter-like_ATP-bd"/>
</dbReference>
<dbReference type="OrthoDB" id="9804819at2"/>
<evidence type="ECO:0000259" key="5">
    <source>
        <dbReference type="PROSITE" id="PS50893"/>
    </source>
</evidence>
<proteinExistence type="predicted"/>
<feature type="domain" description="ABC transporter" evidence="5">
    <location>
        <begin position="16"/>
        <end position="247"/>
    </location>
</feature>
<dbReference type="PROSITE" id="PS50893">
    <property type="entry name" value="ABC_TRANSPORTER_2"/>
    <property type="match status" value="1"/>
</dbReference>